<dbReference type="PROSITE" id="PS50893">
    <property type="entry name" value="ABC_TRANSPORTER_2"/>
    <property type="match status" value="1"/>
</dbReference>
<dbReference type="RefSeq" id="WP_119854803.1">
    <property type="nucleotide sequence ID" value="NZ_QYYD01000001.1"/>
</dbReference>
<dbReference type="SUPFAM" id="SSF50331">
    <property type="entry name" value="MOP-like"/>
    <property type="match status" value="1"/>
</dbReference>
<evidence type="ECO:0000256" key="3">
    <source>
        <dbReference type="ARBA" id="ARBA00022741"/>
    </source>
</evidence>
<evidence type="ECO:0000256" key="4">
    <source>
        <dbReference type="ARBA" id="ARBA00022840"/>
    </source>
</evidence>
<keyword evidence="4 7" id="KW-0067">ATP-binding</keyword>
<evidence type="ECO:0000313" key="7">
    <source>
        <dbReference type="EMBL" id="RJF78911.1"/>
    </source>
</evidence>
<dbReference type="InterPro" id="IPR008995">
    <property type="entry name" value="Mo/tungstate-bd_C_term_dom"/>
</dbReference>
<dbReference type="GO" id="GO:0005886">
    <property type="term" value="C:plasma membrane"/>
    <property type="evidence" value="ECO:0007669"/>
    <property type="project" value="UniProtKB-ARBA"/>
</dbReference>
<proteinExistence type="inferred from homology"/>
<comment type="function">
    <text evidence="5">Involved in beta-(1--&gt;2)glucan export. Transmembrane domains (TMD) form a pore in the inner membrane and the ATP-binding domain (NBD) is responsible for energy generation.</text>
</comment>
<dbReference type="InterPro" id="IPR050093">
    <property type="entry name" value="ABC_SmlMolc_Importer"/>
</dbReference>
<comment type="caution">
    <text evidence="7">The sequence shown here is derived from an EMBL/GenBank/DDBJ whole genome shotgun (WGS) entry which is preliminary data.</text>
</comment>
<dbReference type="PANTHER" id="PTHR42781">
    <property type="entry name" value="SPERMIDINE/PUTRESCINE IMPORT ATP-BINDING PROTEIN POTA"/>
    <property type="match status" value="1"/>
</dbReference>
<protein>
    <submittedName>
        <fullName evidence="7">ABC transporter ATP-binding protein</fullName>
    </submittedName>
</protein>
<dbReference type="PROSITE" id="PS00211">
    <property type="entry name" value="ABC_TRANSPORTER_1"/>
    <property type="match status" value="1"/>
</dbReference>
<dbReference type="SUPFAM" id="SSF52540">
    <property type="entry name" value="P-loop containing nucleoside triphosphate hydrolases"/>
    <property type="match status" value="1"/>
</dbReference>
<keyword evidence="3" id="KW-0547">Nucleotide-binding</keyword>
<evidence type="ECO:0000259" key="6">
    <source>
        <dbReference type="PROSITE" id="PS50893"/>
    </source>
</evidence>
<dbReference type="FunFam" id="3.40.50.300:FF:000133">
    <property type="entry name" value="Spermidine/putrescine import ATP-binding protein PotA"/>
    <property type="match status" value="1"/>
</dbReference>
<name>A0A418VRE4_RHOPL</name>
<dbReference type="PANTHER" id="PTHR42781:SF4">
    <property type="entry name" value="SPERMIDINE_PUTRESCINE IMPORT ATP-BINDING PROTEIN POTA"/>
    <property type="match status" value="1"/>
</dbReference>
<accession>A0A418VRE4</accession>
<dbReference type="GO" id="GO:0016887">
    <property type="term" value="F:ATP hydrolysis activity"/>
    <property type="evidence" value="ECO:0007669"/>
    <property type="project" value="InterPro"/>
</dbReference>
<dbReference type="InterPro" id="IPR027417">
    <property type="entry name" value="P-loop_NTPase"/>
</dbReference>
<gene>
    <name evidence="7" type="ORF">D4Q52_01825</name>
</gene>
<dbReference type="InterPro" id="IPR017871">
    <property type="entry name" value="ABC_transporter-like_CS"/>
</dbReference>
<feature type="domain" description="ABC transporter" evidence="6">
    <location>
        <begin position="9"/>
        <end position="240"/>
    </location>
</feature>
<sequence>MTTQNDIILDAAEISHVYQSTYALDRVSLQTRRGEFLTILGESGSGKTTMLRVISGLEHPTEAARLTINGVNVLGVPASQRDCTTVFQSYALFPHMSVSENVAYGLRLRKVAKDEMAKRTQQALAMVRLDQKGERRINQLSGGERQRVALARALVTRPAILLLDEPLGALDEKLRQDMQTELIDIHRSLGTTFIYITHSQEEALTMSDRIILMRKGRIEQSGAPEDLFDRPTSRFSASFMGFENLLAGCVVEQSADGSTIVDAGGTRLRAFAAQTERPAKDDEVVVAIRAERLLPAMANAAADGLNILPCHVTGQTYRGKYTDIIAASAAGDIRLRSWERGGNTAFDAVSCKPTDCIILPN</sequence>
<evidence type="ECO:0000256" key="1">
    <source>
        <dbReference type="ARBA" id="ARBA00005417"/>
    </source>
</evidence>
<evidence type="ECO:0000256" key="2">
    <source>
        <dbReference type="ARBA" id="ARBA00022448"/>
    </source>
</evidence>
<dbReference type="AlphaFoldDB" id="A0A418VRE4"/>
<dbReference type="Pfam" id="PF00005">
    <property type="entry name" value="ABC_tran"/>
    <property type="match status" value="1"/>
</dbReference>
<dbReference type="SMART" id="SM00382">
    <property type="entry name" value="AAA"/>
    <property type="match status" value="1"/>
</dbReference>
<dbReference type="EMBL" id="QYYD01000001">
    <property type="protein sequence ID" value="RJF78911.1"/>
    <property type="molecule type" value="Genomic_DNA"/>
</dbReference>
<organism evidence="7 8">
    <name type="scientific">Rhodopseudomonas palustris</name>
    <dbReference type="NCBI Taxonomy" id="1076"/>
    <lineage>
        <taxon>Bacteria</taxon>
        <taxon>Pseudomonadati</taxon>
        <taxon>Pseudomonadota</taxon>
        <taxon>Alphaproteobacteria</taxon>
        <taxon>Hyphomicrobiales</taxon>
        <taxon>Nitrobacteraceae</taxon>
        <taxon>Rhodopseudomonas</taxon>
    </lineage>
</organism>
<evidence type="ECO:0000256" key="5">
    <source>
        <dbReference type="ARBA" id="ARBA00024722"/>
    </source>
</evidence>
<dbReference type="InterPro" id="IPR003593">
    <property type="entry name" value="AAA+_ATPase"/>
</dbReference>
<keyword evidence="2" id="KW-0813">Transport</keyword>
<dbReference type="GO" id="GO:0015847">
    <property type="term" value="P:putrescine transport"/>
    <property type="evidence" value="ECO:0007669"/>
    <property type="project" value="UniProtKB-ARBA"/>
</dbReference>
<evidence type="ECO:0000313" key="8">
    <source>
        <dbReference type="Proteomes" id="UP000285523"/>
    </source>
</evidence>
<reference evidence="7 8" key="1">
    <citation type="submission" date="2018-09" db="EMBL/GenBank/DDBJ databases">
        <title>Draft genome sequence of Rhodopseudomonas palustris 2.1.18.</title>
        <authorList>
            <person name="Robertson S.L."/>
            <person name="Meyer T.E."/>
            <person name="Kyndt J.A."/>
        </authorList>
    </citation>
    <scope>NUCLEOTIDE SEQUENCE [LARGE SCALE GENOMIC DNA]</scope>
    <source>
        <strain evidence="7 8">2.1.18</strain>
    </source>
</reference>
<comment type="similarity">
    <text evidence="1">Belongs to the ABC transporter superfamily.</text>
</comment>
<dbReference type="GO" id="GO:0032991">
    <property type="term" value="C:protein-containing complex"/>
    <property type="evidence" value="ECO:0007669"/>
    <property type="project" value="UniProtKB-ARBA"/>
</dbReference>
<dbReference type="InterPro" id="IPR003439">
    <property type="entry name" value="ABC_transporter-like_ATP-bd"/>
</dbReference>
<dbReference type="Gene3D" id="2.40.50.100">
    <property type="match status" value="1"/>
</dbReference>
<dbReference type="Gene3D" id="3.40.50.300">
    <property type="entry name" value="P-loop containing nucleotide triphosphate hydrolases"/>
    <property type="match status" value="1"/>
</dbReference>
<dbReference type="Proteomes" id="UP000285523">
    <property type="component" value="Unassembled WGS sequence"/>
</dbReference>
<dbReference type="GO" id="GO:0005524">
    <property type="term" value="F:ATP binding"/>
    <property type="evidence" value="ECO:0007669"/>
    <property type="project" value="UniProtKB-KW"/>
</dbReference>
<dbReference type="OrthoDB" id="9802264at2"/>